<dbReference type="GO" id="GO:0006281">
    <property type="term" value="P:DNA repair"/>
    <property type="evidence" value="ECO:0007669"/>
    <property type="project" value="UniProtKB-KW"/>
</dbReference>
<keyword evidence="8" id="KW-1185">Reference proteome</keyword>
<evidence type="ECO:0000256" key="1">
    <source>
        <dbReference type="ARBA" id="ARBA00004123"/>
    </source>
</evidence>
<dbReference type="GO" id="GO:0005634">
    <property type="term" value="C:nucleus"/>
    <property type="evidence" value="ECO:0007669"/>
    <property type="project" value="UniProtKB-SubCell"/>
</dbReference>
<dbReference type="Gene3D" id="6.10.140.1020">
    <property type="match status" value="1"/>
</dbReference>
<sequence length="236" mass="27684">MDNDTTLVETSPTPKIEKCPMKSSFKSPFRSGITKLQNRGEVSLKTCNTTYTRLLNEKQLSLQNRVIYNDLTRKISFYRKEITNLSEAINIMKKYDKELKLDELIMKWRNVCQSSMSYLFNATLFKIDKLGGYEEFIRKEIEAEKAKLEYQLDDSVEEEISGILESDEFQALPPDDQEEYKIKFEEKREEVEKVKQNALKVLDDKLILAQNKEITMEELTKRLKVDYNLVYPSSSL</sequence>
<comment type="subcellular location">
    <subcellularLocation>
        <location evidence="1">Nucleus</location>
    </subcellularLocation>
</comment>
<dbReference type="STRING" id="1789683.A0A1X7R926"/>
<organism evidence="7 8">
    <name type="scientific">Maudiozyma saulgeensis</name>
    <dbReference type="NCBI Taxonomy" id="1789683"/>
    <lineage>
        <taxon>Eukaryota</taxon>
        <taxon>Fungi</taxon>
        <taxon>Dikarya</taxon>
        <taxon>Ascomycota</taxon>
        <taxon>Saccharomycotina</taxon>
        <taxon>Saccharomycetes</taxon>
        <taxon>Saccharomycetales</taxon>
        <taxon>Saccharomycetaceae</taxon>
        <taxon>Maudiozyma</taxon>
    </lineage>
</organism>
<evidence type="ECO:0000256" key="5">
    <source>
        <dbReference type="ARBA" id="ARBA00023242"/>
    </source>
</evidence>
<reference evidence="7 8" key="1">
    <citation type="submission" date="2017-04" db="EMBL/GenBank/DDBJ databases">
        <authorList>
            <person name="Afonso C.L."/>
            <person name="Miller P.J."/>
            <person name="Scott M.A."/>
            <person name="Spackman E."/>
            <person name="Goraichik I."/>
            <person name="Dimitrov K.M."/>
            <person name="Suarez D.L."/>
            <person name="Swayne D.E."/>
        </authorList>
    </citation>
    <scope>NUCLEOTIDE SEQUENCE [LARGE SCALE GENOMIC DNA]</scope>
</reference>
<dbReference type="EMBL" id="FXLY01000010">
    <property type="protein sequence ID" value="SMN22167.1"/>
    <property type="molecule type" value="Genomic_DNA"/>
</dbReference>
<evidence type="ECO:0000256" key="4">
    <source>
        <dbReference type="ARBA" id="ARBA00023204"/>
    </source>
</evidence>
<feature type="coiled-coil region" evidence="6">
    <location>
        <begin position="138"/>
        <end position="197"/>
    </location>
</feature>
<accession>A0A1X7R926</accession>
<evidence type="ECO:0000256" key="6">
    <source>
        <dbReference type="SAM" id="Coils"/>
    </source>
</evidence>
<dbReference type="InterPro" id="IPR018468">
    <property type="entry name" value="SFR1/Mei5"/>
</dbReference>
<dbReference type="AlphaFoldDB" id="A0A1X7R926"/>
<protein>
    <submittedName>
        <fullName evidence="7">Similar to Saccharomyces cerevisiae YPL121C MEI5 Meiosis specific protein involved in DMC1-dependent meiotic recombination, forms heterodimer with Sae3p</fullName>
    </submittedName>
</protein>
<evidence type="ECO:0000256" key="3">
    <source>
        <dbReference type="ARBA" id="ARBA00022763"/>
    </source>
</evidence>
<keyword evidence="4" id="KW-0234">DNA repair</keyword>
<name>A0A1X7R926_9SACH</name>
<evidence type="ECO:0000256" key="2">
    <source>
        <dbReference type="ARBA" id="ARBA00008729"/>
    </source>
</evidence>
<keyword evidence="3" id="KW-0227">DNA damage</keyword>
<proteinExistence type="inferred from homology"/>
<keyword evidence="5" id="KW-0539">Nucleus</keyword>
<evidence type="ECO:0000313" key="8">
    <source>
        <dbReference type="Proteomes" id="UP000196158"/>
    </source>
</evidence>
<dbReference type="OrthoDB" id="27934at2759"/>
<dbReference type="Pfam" id="PF10376">
    <property type="entry name" value="Mei5"/>
    <property type="match status" value="1"/>
</dbReference>
<keyword evidence="6" id="KW-0175">Coiled coil</keyword>
<gene>
    <name evidence="7" type="ORF">KASA_0I01859G</name>
</gene>
<comment type="similarity">
    <text evidence="2">Belongs to the SFR1/MEI5 family.</text>
</comment>
<evidence type="ECO:0000313" key="7">
    <source>
        <dbReference type="EMBL" id="SMN22167.1"/>
    </source>
</evidence>
<dbReference type="Proteomes" id="UP000196158">
    <property type="component" value="Unassembled WGS sequence"/>
</dbReference>